<gene>
    <name evidence="1" type="ORF">Mal48_44500</name>
</gene>
<accession>A0A517QU97</accession>
<keyword evidence="2" id="KW-1185">Reference proteome</keyword>
<name>A0A517QU97_9PLAN</name>
<reference evidence="1 2" key="1">
    <citation type="submission" date="2019-02" db="EMBL/GenBank/DDBJ databases">
        <title>Deep-cultivation of Planctomycetes and their phenomic and genomic characterization uncovers novel biology.</title>
        <authorList>
            <person name="Wiegand S."/>
            <person name="Jogler M."/>
            <person name="Boedeker C."/>
            <person name="Pinto D."/>
            <person name="Vollmers J."/>
            <person name="Rivas-Marin E."/>
            <person name="Kohn T."/>
            <person name="Peeters S.H."/>
            <person name="Heuer A."/>
            <person name="Rast P."/>
            <person name="Oberbeckmann S."/>
            <person name="Bunk B."/>
            <person name="Jeske O."/>
            <person name="Meyerdierks A."/>
            <person name="Storesund J.E."/>
            <person name="Kallscheuer N."/>
            <person name="Luecker S."/>
            <person name="Lage O.M."/>
            <person name="Pohl T."/>
            <person name="Merkel B.J."/>
            <person name="Hornburger P."/>
            <person name="Mueller R.-W."/>
            <person name="Bruemmer F."/>
            <person name="Labrenz M."/>
            <person name="Spormann A.M."/>
            <person name="Op den Camp H."/>
            <person name="Overmann J."/>
            <person name="Amann R."/>
            <person name="Jetten M.S.M."/>
            <person name="Mascher T."/>
            <person name="Medema M.H."/>
            <person name="Devos D.P."/>
            <person name="Kaster A.-K."/>
            <person name="Ovreas L."/>
            <person name="Rohde M."/>
            <person name="Galperin M.Y."/>
            <person name="Jogler C."/>
        </authorList>
    </citation>
    <scope>NUCLEOTIDE SEQUENCE [LARGE SCALE GENOMIC DNA]</scope>
    <source>
        <strain evidence="1 2">Mal48</strain>
    </source>
</reference>
<proteinExistence type="predicted"/>
<protein>
    <submittedName>
        <fullName evidence="1">Uncharacterized protein</fullName>
    </submittedName>
</protein>
<dbReference type="RefSeq" id="WP_145204309.1">
    <property type="nucleotide sequence ID" value="NZ_CP036267.1"/>
</dbReference>
<evidence type="ECO:0000313" key="1">
    <source>
        <dbReference type="EMBL" id="QDT35174.1"/>
    </source>
</evidence>
<dbReference type="EMBL" id="CP036267">
    <property type="protein sequence ID" value="QDT35174.1"/>
    <property type="molecule type" value="Genomic_DNA"/>
</dbReference>
<dbReference type="Proteomes" id="UP000315724">
    <property type="component" value="Chromosome"/>
</dbReference>
<dbReference type="KEGG" id="tpol:Mal48_44500"/>
<sequence length="441" mass="49698">MTVNSAAVPKVNRSLSRITCPHCWEVFPPEKILWVAEHADLLGDPMLGDEEMQRFLPTRFTVGGDAIDARGFPCHVLACPHCHLTIPRPMIELEPFFMSIFGAPASGKSYFLASMTWQLRQTLSSKFGCSFNDADPGMNQLLNEYEESLFLNPKANEILPLASLIRKTEEQGDLYDSVSYGNQVVSYPRPFLFAMQPEKGHLHEAQVDKIGRVVCLYDNAGESFQPGKDKVGSPLTRHMAHSRTLMYVFDPTQDGRFRKSMDSLSNDEGEIAYSEKLSRQEPILQEAASRIRRYAKLRQTEKHRRPLIVVLTKYDAWSHLLAPLVGEDDNSEPFKVVQGKSGKKVHALDTPRIQRYSKFTRKILMNSCPDIVAAAENFSDEVIYMPVSAVGWCARKDRENGMLAMRPSEANPFWVTVPYLYSLHRCIPGLIPGIKAKEGAS</sequence>
<dbReference type="OrthoDB" id="240746at2"/>
<organism evidence="1 2">
    <name type="scientific">Thalassoglobus polymorphus</name>
    <dbReference type="NCBI Taxonomy" id="2527994"/>
    <lineage>
        <taxon>Bacteria</taxon>
        <taxon>Pseudomonadati</taxon>
        <taxon>Planctomycetota</taxon>
        <taxon>Planctomycetia</taxon>
        <taxon>Planctomycetales</taxon>
        <taxon>Planctomycetaceae</taxon>
        <taxon>Thalassoglobus</taxon>
    </lineage>
</organism>
<dbReference type="AlphaFoldDB" id="A0A517QU97"/>
<evidence type="ECO:0000313" key="2">
    <source>
        <dbReference type="Proteomes" id="UP000315724"/>
    </source>
</evidence>